<keyword evidence="1" id="KW-0472">Membrane</keyword>
<evidence type="ECO:0008006" key="4">
    <source>
        <dbReference type="Google" id="ProtNLM"/>
    </source>
</evidence>
<dbReference type="RefSeq" id="WP_034639554.1">
    <property type="nucleotide sequence ID" value="NZ_CBCSJC010000045.1"/>
</dbReference>
<organism evidence="2 3">
    <name type="scientific">Bacillus manliponensis</name>
    <dbReference type="NCBI Taxonomy" id="574376"/>
    <lineage>
        <taxon>Bacteria</taxon>
        <taxon>Bacillati</taxon>
        <taxon>Bacillota</taxon>
        <taxon>Bacilli</taxon>
        <taxon>Bacillales</taxon>
        <taxon>Bacillaceae</taxon>
        <taxon>Bacillus</taxon>
        <taxon>Bacillus cereus group</taxon>
    </lineage>
</organism>
<dbReference type="OrthoDB" id="2968080at2"/>
<reference evidence="2 3" key="1">
    <citation type="submission" date="2014-06" db="EMBL/GenBank/DDBJ databases">
        <title>Draft genome sequence of Bacillus manliponensis JCM 15802 (MCCC 1A00708).</title>
        <authorList>
            <person name="Lai Q."/>
            <person name="Liu Y."/>
            <person name="Shao Z."/>
        </authorList>
    </citation>
    <scope>NUCLEOTIDE SEQUENCE [LARGE SCALE GENOMIC DNA]</scope>
    <source>
        <strain evidence="2 3">JCM 15802</strain>
    </source>
</reference>
<dbReference type="EMBL" id="JOTN01000009">
    <property type="protein sequence ID" value="KEK19198.1"/>
    <property type="molecule type" value="Genomic_DNA"/>
</dbReference>
<comment type="caution">
    <text evidence="2">The sequence shown here is derived from an EMBL/GenBank/DDBJ whole genome shotgun (WGS) entry which is preliminary data.</text>
</comment>
<accession>A0A073KA73</accession>
<dbReference type="InterPro" id="IPR025353">
    <property type="entry name" value="DUF4257"/>
</dbReference>
<name>A0A073KA73_9BACI</name>
<keyword evidence="1" id="KW-0812">Transmembrane</keyword>
<protein>
    <recommendedName>
        <fullName evidence="4">DUF4257 domain-containing protein</fullName>
    </recommendedName>
</protein>
<evidence type="ECO:0000313" key="2">
    <source>
        <dbReference type="EMBL" id="KEK19198.1"/>
    </source>
</evidence>
<feature type="transmembrane region" description="Helical" evidence="1">
    <location>
        <begin position="6"/>
        <end position="23"/>
    </location>
</feature>
<dbReference type="Pfam" id="PF14074">
    <property type="entry name" value="DUF4257"/>
    <property type="match status" value="1"/>
</dbReference>
<gene>
    <name evidence="2" type="ORF">BAMA_24710</name>
</gene>
<evidence type="ECO:0000313" key="3">
    <source>
        <dbReference type="Proteomes" id="UP000027822"/>
    </source>
</evidence>
<evidence type="ECO:0000256" key="1">
    <source>
        <dbReference type="SAM" id="Phobius"/>
    </source>
</evidence>
<dbReference type="Proteomes" id="UP000027822">
    <property type="component" value="Unassembled WGS sequence"/>
</dbReference>
<keyword evidence="3" id="KW-1185">Reference proteome</keyword>
<dbReference type="AlphaFoldDB" id="A0A073KA73"/>
<keyword evidence="1" id="KW-1133">Transmembrane helix</keyword>
<sequence>MLNVILTSVIVGMISGFVSHYMTNKKIVMPRKTKLYFHPGFLGEMFVGSLAAIVGVAILGPQETLDVIKVSILAGISGQTFLLQERINAEEQKVVQQQRIDEIVKYIEDKDKK</sequence>
<proteinExistence type="predicted"/>
<feature type="transmembrane region" description="Helical" evidence="1">
    <location>
        <begin position="35"/>
        <end position="59"/>
    </location>
</feature>